<feature type="compositionally biased region" description="Pro residues" evidence="1">
    <location>
        <begin position="65"/>
        <end position="75"/>
    </location>
</feature>
<evidence type="ECO:0000313" key="3">
    <source>
        <dbReference type="Proteomes" id="UP001221898"/>
    </source>
</evidence>
<dbReference type="EMBL" id="JAINUG010000012">
    <property type="protein sequence ID" value="KAJ8414704.1"/>
    <property type="molecule type" value="Genomic_DNA"/>
</dbReference>
<feature type="region of interest" description="Disordered" evidence="1">
    <location>
        <begin position="48"/>
        <end position="75"/>
    </location>
</feature>
<reference evidence="2" key="1">
    <citation type="journal article" date="2023" name="Science">
        <title>Genome structures resolve the early diversification of teleost fishes.</title>
        <authorList>
            <person name="Parey E."/>
            <person name="Louis A."/>
            <person name="Montfort J."/>
            <person name="Bouchez O."/>
            <person name="Roques C."/>
            <person name="Iampietro C."/>
            <person name="Lluch J."/>
            <person name="Castinel A."/>
            <person name="Donnadieu C."/>
            <person name="Desvignes T."/>
            <person name="Floi Bucao C."/>
            <person name="Jouanno E."/>
            <person name="Wen M."/>
            <person name="Mejri S."/>
            <person name="Dirks R."/>
            <person name="Jansen H."/>
            <person name="Henkel C."/>
            <person name="Chen W.J."/>
            <person name="Zahm M."/>
            <person name="Cabau C."/>
            <person name="Klopp C."/>
            <person name="Thompson A.W."/>
            <person name="Robinson-Rechavi M."/>
            <person name="Braasch I."/>
            <person name="Lecointre G."/>
            <person name="Bobe J."/>
            <person name="Postlethwait J.H."/>
            <person name="Berthelot C."/>
            <person name="Roest Crollius H."/>
            <person name="Guiguen Y."/>
        </authorList>
    </citation>
    <scope>NUCLEOTIDE SEQUENCE</scope>
    <source>
        <strain evidence="2">NC1722</strain>
    </source>
</reference>
<dbReference type="Proteomes" id="UP001221898">
    <property type="component" value="Unassembled WGS sequence"/>
</dbReference>
<gene>
    <name evidence="2" type="ORF">AAFF_G00039060</name>
</gene>
<comment type="caution">
    <text evidence="2">The sequence shown here is derived from an EMBL/GenBank/DDBJ whole genome shotgun (WGS) entry which is preliminary data.</text>
</comment>
<dbReference type="AlphaFoldDB" id="A0AAD7X0A6"/>
<protein>
    <submittedName>
        <fullName evidence="2">Uncharacterized protein</fullName>
    </submittedName>
</protein>
<organism evidence="2 3">
    <name type="scientific">Aldrovandia affinis</name>
    <dbReference type="NCBI Taxonomy" id="143900"/>
    <lineage>
        <taxon>Eukaryota</taxon>
        <taxon>Metazoa</taxon>
        <taxon>Chordata</taxon>
        <taxon>Craniata</taxon>
        <taxon>Vertebrata</taxon>
        <taxon>Euteleostomi</taxon>
        <taxon>Actinopterygii</taxon>
        <taxon>Neopterygii</taxon>
        <taxon>Teleostei</taxon>
        <taxon>Notacanthiformes</taxon>
        <taxon>Halosauridae</taxon>
        <taxon>Aldrovandia</taxon>
    </lineage>
</organism>
<proteinExistence type="predicted"/>
<sequence length="75" mass="8116">MSIPVAQTVCVSVNCTNPHHVASLADSNPGRRKKQKVCVLLHPSRVCKRQETPPGQSKAHVVTLSPPPPHLPSEH</sequence>
<keyword evidence="3" id="KW-1185">Reference proteome</keyword>
<accession>A0AAD7X0A6</accession>
<evidence type="ECO:0000256" key="1">
    <source>
        <dbReference type="SAM" id="MobiDB-lite"/>
    </source>
</evidence>
<name>A0AAD7X0A6_9TELE</name>
<evidence type="ECO:0000313" key="2">
    <source>
        <dbReference type="EMBL" id="KAJ8414704.1"/>
    </source>
</evidence>